<dbReference type="InterPro" id="IPR038475">
    <property type="entry name" value="RecG_C_sf"/>
</dbReference>
<organism evidence="2">
    <name type="scientific">Caldilineaceae bacterium SB0661_bin_32</name>
    <dbReference type="NCBI Taxonomy" id="2605255"/>
    <lineage>
        <taxon>Bacteria</taxon>
        <taxon>Bacillati</taxon>
        <taxon>Chloroflexota</taxon>
        <taxon>Caldilineae</taxon>
        <taxon>Caldilineales</taxon>
        <taxon>Caldilineaceae</taxon>
    </lineage>
</organism>
<dbReference type="InterPro" id="IPR007421">
    <property type="entry name" value="Schlafen_AlbA_2_dom"/>
</dbReference>
<gene>
    <name evidence="2" type="ORF">F4X14_02110</name>
</gene>
<dbReference type="PANTHER" id="PTHR30595:SF6">
    <property type="entry name" value="SCHLAFEN ALBA-2 DOMAIN-CONTAINING PROTEIN"/>
    <property type="match status" value="1"/>
</dbReference>
<evidence type="ECO:0000259" key="1">
    <source>
        <dbReference type="Pfam" id="PF04326"/>
    </source>
</evidence>
<evidence type="ECO:0000313" key="2">
    <source>
        <dbReference type="EMBL" id="MYC93740.1"/>
    </source>
</evidence>
<accession>A0A6B1D1N3</accession>
<feature type="domain" description="Schlafen AlbA-2" evidence="1">
    <location>
        <begin position="17"/>
        <end position="131"/>
    </location>
</feature>
<dbReference type="InterPro" id="IPR038461">
    <property type="entry name" value="Schlafen_AlbA_2_dom_sf"/>
</dbReference>
<sequence length="401" mass="43726">MSDFTDVELLRIIAGGETDRVEFKESLTGSAAERIREAICAFANDLPGHGAPGLIFVGVRDDSTIVGTSATDRLLQQLADMKTDGNILPPPTLTVERIMLQNKEVALVVVQPSNSPPVRCQGSICIRIGPRRGIATAQDERILNEKRRFGDRPFDVTPIPTAGLSDLNLTQFENEYLPAAFSDEILAANDRSLREQLSATKMIESAQRPTATVMGLLAIGKNPQDFLPGAYAQFLRIGGNELADDILDSEDISGAVPDLLRRLDEKLRAHNRTEVDITSGDTDLRTALYPTEALQQITRNAIMHRTYEATNAPVRVSWFSNRIEVISPGGAFGTVAADNFGQPGLTDYRNPNLADAMKTLGYVQRFGVGIDIARRHLAQAGHPPPEFDVSGNHVRVVIYAA</sequence>
<comment type="caution">
    <text evidence="2">The sequence shown here is derived from an EMBL/GenBank/DDBJ whole genome shotgun (WGS) entry which is preliminary data.</text>
</comment>
<dbReference type="EMBL" id="VXMH01000014">
    <property type="protein sequence ID" value="MYC93740.1"/>
    <property type="molecule type" value="Genomic_DNA"/>
</dbReference>
<protein>
    <submittedName>
        <fullName evidence="2">Transcriptional regulator</fullName>
    </submittedName>
</protein>
<dbReference type="PANTHER" id="PTHR30595">
    <property type="entry name" value="GLPR-RELATED TRANSCRIPTIONAL REPRESSOR"/>
    <property type="match status" value="1"/>
</dbReference>
<dbReference type="Pfam" id="PF13749">
    <property type="entry name" value="HATPase_c_4"/>
    <property type="match status" value="1"/>
</dbReference>
<dbReference type="Gene3D" id="3.30.565.60">
    <property type="match status" value="1"/>
</dbReference>
<dbReference type="Gene3D" id="3.30.950.30">
    <property type="entry name" value="Schlafen, AAA domain"/>
    <property type="match status" value="1"/>
</dbReference>
<dbReference type="Pfam" id="PF04326">
    <property type="entry name" value="SLFN_AlbA_2"/>
    <property type="match status" value="1"/>
</dbReference>
<name>A0A6B1D1N3_9CHLR</name>
<proteinExistence type="predicted"/>
<dbReference type="AlphaFoldDB" id="A0A6B1D1N3"/>
<reference evidence="2" key="1">
    <citation type="submission" date="2019-09" db="EMBL/GenBank/DDBJ databases">
        <title>Characterisation of the sponge microbiome using genome-centric metagenomics.</title>
        <authorList>
            <person name="Engelberts J.P."/>
            <person name="Robbins S.J."/>
            <person name="De Goeij J.M."/>
            <person name="Aranda M."/>
            <person name="Bell S.C."/>
            <person name="Webster N.S."/>
        </authorList>
    </citation>
    <scope>NUCLEOTIDE SEQUENCE</scope>
    <source>
        <strain evidence="2">SB0661_bin_32</strain>
    </source>
</reference>